<keyword evidence="2" id="KW-1185">Reference proteome</keyword>
<evidence type="ECO:0000313" key="2">
    <source>
        <dbReference type="Proteomes" id="UP000011529"/>
    </source>
</evidence>
<dbReference type="Proteomes" id="UP000011529">
    <property type="component" value="Unassembled WGS sequence"/>
</dbReference>
<name>M2APD6_9BACT</name>
<reference evidence="1" key="1">
    <citation type="submission" date="2012-11" db="EMBL/GenBank/DDBJ databases">
        <title>Permanent draft genomes of Rhodopirellula europaea strain SH398 and 6C.</title>
        <authorList>
            <person name="Richter M."/>
            <person name="Richter-Heitmann T."/>
            <person name="Frank C."/>
            <person name="Harder J."/>
            <person name="Glockner F.O."/>
        </authorList>
    </citation>
    <scope>NUCLEOTIDE SEQUENCE</scope>
    <source>
        <strain evidence="1">6C</strain>
    </source>
</reference>
<accession>M2APD6</accession>
<dbReference type="PATRIC" id="fig|1263867.3.peg.5361"/>
<proteinExistence type="predicted"/>
<comment type="caution">
    <text evidence="1">The sequence shown here is derived from an EMBL/GenBank/DDBJ whole genome shotgun (WGS) entry which is preliminary data.</text>
</comment>
<dbReference type="AlphaFoldDB" id="M2APD6"/>
<evidence type="ECO:0000313" key="1">
    <source>
        <dbReference type="EMBL" id="EMB14582.1"/>
    </source>
</evidence>
<organism evidence="1 2">
    <name type="scientific">Rhodopirellula europaea 6C</name>
    <dbReference type="NCBI Taxonomy" id="1263867"/>
    <lineage>
        <taxon>Bacteria</taxon>
        <taxon>Pseudomonadati</taxon>
        <taxon>Planctomycetota</taxon>
        <taxon>Planctomycetia</taxon>
        <taxon>Pirellulales</taxon>
        <taxon>Pirellulaceae</taxon>
        <taxon>Rhodopirellula</taxon>
    </lineage>
</organism>
<gene>
    <name evidence="1" type="ORF">RE6C_05004</name>
</gene>
<protein>
    <submittedName>
        <fullName evidence="1">Uncharacterized protein</fullName>
    </submittedName>
</protein>
<reference evidence="1" key="2">
    <citation type="journal article" date="2013" name="Mar. Genomics">
        <title>Expression of sulfatases in Rhodopirellula baltica and the diversity of sulfatases in the genus Rhodopirellula.</title>
        <authorList>
            <person name="Wegner C.E."/>
            <person name="Richter-Heitmann T."/>
            <person name="Klindworth A."/>
            <person name="Klockow C."/>
            <person name="Richter M."/>
            <person name="Achstetter T."/>
            <person name="Glockner F.O."/>
            <person name="Harder J."/>
        </authorList>
    </citation>
    <scope>NUCLEOTIDE SEQUENCE [LARGE SCALE GENOMIC DNA]</scope>
    <source>
        <strain evidence="1">6C</strain>
    </source>
</reference>
<dbReference type="EMBL" id="ANMO01000216">
    <property type="protein sequence ID" value="EMB14582.1"/>
    <property type="molecule type" value="Genomic_DNA"/>
</dbReference>
<sequence length="85" mass="9262">MLVDRLLQIIEAAVFIQIGVGRVCFHQGGQLLLVDAANFDQGIDTFNSSLRLIVGRLIAIRAGWVNLDIAALGVVQEDFRDGLLV</sequence>